<evidence type="ECO:0000313" key="1">
    <source>
        <dbReference type="EMBL" id="KAF2624032.1"/>
    </source>
</evidence>
<reference evidence="1" key="1">
    <citation type="journal article" date="2020" name="Stud. Mycol.">
        <title>101 Dothideomycetes genomes: a test case for predicting lifestyles and emergence of pathogens.</title>
        <authorList>
            <person name="Haridas S."/>
            <person name="Albert R."/>
            <person name="Binder M."/>
            <person name="Bloem J."/>
            <person name="Labutti K."/>
            <person name="Salamov A."/>
            <person name="Andreopoulos B."/>
            <person name="Baker S."/>
            <person name="Barry K."/>
            <person name="Bills G."/>
            <person name="Bluhm B."/>
            <person name="Cannon C."/>
            <person name="Castanera R."/>
            <person name="Culley D."/>
            <person name="Daum C."/>
            <person name="Ezra D."/>
            <person name="Gonzalez J."/>
            <person name="Henrissat B."/>
            <person name="Kuo A."/>
            <person name="Liang C."/>
            <person name="Lipzen A."/>
            <person name="Lutzoni F."/>
            <person name="Magnuson J."/>
            <person name="Mondo S."/>
            <person name="Nolan M."/>
            <person name="Ohm R."/>
            <person name="Pangilinan J."/>
            <person name="Park H.-J."/>
            <person name="Ramirez L."/>
            <person name="Alfaro M."/>
            <person name="Sun H."/>
            <person name="Tritt A."/>
            <person name="Yoshinaga Y."/>
            <person name="Zwiers L.-H."/>
            <person name="Turgeon B."/>
            <person name="Goodwin S."/>
            <person name="Spatafora J."/>
            <person name="Crous P."/>
            <person name="Grigoriev I."/>
        </authorList>
    </citation>
    <scope>NUCLEOTIDE SEQUENCE</scope>
    <source>
        <strain evidence="1">CBS 525.71</strain>
    </source>
</reference>
<proteinExistence type="predicted"/>
<accession>A0ACB6RQN8</accession>
<comment type="caution">
    <text evidence="1">The sequence shown here is derived from an EMBL/GenBank/DDBJ whole genome shotgun (WGS) entry which is preliminary data.</text>
</comment>
<evidence type="ECO:0000313" key="2">
    <source>
        <dbReference type="Proteomes" id="UP000799754"/>
    </source>
</evidence>
<name>A0ACB6RQN8_9PLEO</name>
<dbReference type="Proteomes" id="UP000799754">
    <property type="component" value="Unassembled WGS sequence"/>
</dbReference>
<organism evidence="1 2">
    <name type="scientific">Macroventuria anomochaeta</name>
    <dbReference type="NCBI Taxonomy" id="301207"/>
    <lineage>
        <taxon>Eukaryota</taxon>
        <taxon>Fungi</taxon>
        <taxon>Dikarya</taxon>
        <taxon>Ascomycota</taxon>
        <taxon>Pezizomycotina</taxon>
        <taxon>Dothideomycetes</taxon>
        <taxon>Pleosporomycetidae</taxon>
        <taxon>Pleosporales</taxon>
        <taxon>Pleosporineae</taxon>
        <taxon>Didymellaceae</taxon>
        <taxon>Macroventuria</taxon>
    </lineage>
</organism>
<keyword evidence="2" id="KW-1185">Reference proteome</keyword>
<dbReference type="EMBL" id="MU006733">
    <property type="protein sequence ID" value="KAF2624032.1"/>
    <property type="molecule type" value="Genomic_DNA"/>
</dbReference>
<sequence>MFNSLITTSPWSQRSRSKCKSLHSDTPIVRTHDPEKNSKTSLCRLDGWQSGALGFALCATVVFVINLILTIWSWVIRPTNKGLP</sequence>
<protein>
    <submittedName>
        <fullName evidence="1">Uncharacterized protein</fullName>
    </submittedName>
</protein>
<gene>
    <name evidence="1" type="ORF">BU25DRAFT_413912</name>
</gene>